<feature type="transmembrane region" description="Helical" evidence="1">
    <location>
        <begin position="55"/>
        <end position="75"/>
    </location>
</feature>
<reference evidence="2 3" key="1">
    <citation type="submission" date="2015-09" db="EMBL/GenBank/DDBJ databases">
        <title>A metagenomics-based metabolic model of nitrate-dependent anaerobic oxidation of methane by Methanoperedens-like archaea.</title>
        <authorList>
            <person name="Arshad A."/>
            <person name="Speth D.R."/>
            <person name="De Graaf R.M."/>
            <person name="Op Den Camp H.J."/>
            <person name="Jetten M.S."/>
            <person name="Welte C.U."/>
        </authorList>
    </citation>
    <scope>NUCLEOTIDE SEQUENCE [LARGE SCALE GENOMIC DNA]</scope>
</reference>
<comment type="caution">
    <text evidence="2">The sequence shown here is derived from an EMBL/GenBank/DDBJ whole genome shotgun (WGS) entry which is preliminary data.</text>
</comment>
<gene>
    <name evidence="2" type="ORF">MPEBLZ_04014</name>
</gene>
<organism evidence="2 3">
    <name type="scientific">Candidatus Methanoperedens nitratireducens</name>
    <dbReference type="NCBI Taxonomy" id="1392998"/>
    <lineage>
        <taxon>Archaea</taxon>
        <taxon>Methanobacteriati</taxon>
        <taxon>Methanobacteriota</taxon>
        <taxon>Stenosarchaea group</taxon>
        <taxon>Methanomicrobia</taxon>
        <taxon>Methanosarcinales</taxon>
        <taxon>ANME-2 cluster</taxon>
        <taxon>Candidatus Methanoperedentaceae</taxon>
        <taxon>Candidatus Methanoperedens</taxon>
    </lineage>
</organism>
<evidence type="ECO:0000256" key="1">
    <source>
        <dbReference type="SAM" id="Phobius"/>
    </source>
</evidence>
<dbReference type="EMBL" id="LKCM01000360">
    <property type="protein sequence ID" value="KPQ41439.1"/>
    <property type="molecule type" value="Genomic_DNA"/>
</dbReference>
<sequence length="121" mass="13085">MKNEKVLIIGIILGLVIFGILELLNISGTISRGTISAILVGITIGLLIDNNPIRHTFISISIYNLIAWTAIAIFDPEADILFGSGKAVVGVFIGFMVIMIGLFSIIGSFSAFVTYNLRKNR</sequence>
<feature type="transmembrane region" description="Helical" evidence="1">
    <location>
        <begin position="30"/>
        <end position="48"/>
    </location>
</feature>
<feature type="transmembrane region" description="Helical" evidence="1">
    <location>
        <begin position="7"/>
        <end position="24"/>
    </location>
</feature>
<keyword evidence="1" id="KW-0472">Membrane</keyword>
<name>A0A0P8C4A1_9EURY</name>
<proteinExistence type="predicted"/>
<feature type="transmembrane region" description="Helical" evidence="1">
    <location>
        <begin position="87"/>
        <end position="115"/>
    </location>
</feature>
<protein>
    <submittedName>
        <fullName evidence="2">Uncharacterized protein</fullName>
    </submittedName>
</protein>
<evidence type="ECO:0000313" key="2">
    <source>
        <dbReference type="EMBL" id="KPQ41439.1"/>
    </source>
</evidence>
<dbReference type="AlphaFoldDB" id="A0A0P8C4A1"/>
<dbReference type="Proteomes" id="UP000050360">
    <property type="component" value="Unassembled WGS sequence"/>
</dbReference>
<evidence type="ECO:0000313" key="3">
    <source>
        <dbReference type="Proteomes" id="UP000050360"/>
    </source>
</evidence>
<keyword evidence="1" id="KW-0812">Transmembrane</keyword>
<keyword evidence="1" id="KW-1133">Transmembrane helix</keyword>
<accession>A0A0P8C4A1</accession>